<name>A0A1E4RQ83_9ASCO</name>
<evidence type="ECO:0000256" key="7">
    <source>
        <dbReference type="ARBA" id="ARBA00022801"/>
    </source>
</evidence>
<dbReference type="InterPro" id="IPR000757">
    <property type="entry name" value="Beta-glucanase-like"/>
</dbReference>
<evidence type="ECO:0000256" key="4">
    <source>
        <dbReference type="ARBA" id="ARBA00022676"/>
    </source>
</evidence>
<evidence type="ECO:0000256" key="1">
    <source>
        <dbReference type="ARBA" id="ARBA00000822"/>
    </source>
</evidence>
<evidence type="ECO:0000256" key="14">
    <source>
        <dbReference type="PIRNR" id="PIRNR037299"/>
    </source>
</evidence>
<dbReference type="CDD" id="cd06923">
    <property type="entry name" value="ChtBD1_GH16"/>
    <property type="match status" value="1"/>
</dbReference>
<evidence type="ECO:0000256" key="13">
    <source>
        <dbReference type="ARBA" id="ARBA00038074"/>
    </source>
</evidence>
<keyword evidence="6" id="KW-0732">Signal</keyword>
<dbReference type="InterPro" id="IPR050546">
    <property type="entry name" value="Glycosyl_Hydrlase_16"/>
</dbReference>
<evidence type="ECO:0000313" key="19">
    <source>
        <dbReference type="Proteomes" id="UP000095085"/>
    </source>
</evidence>
<evidence type="ECO:0000256" key="16">
    <source>
        <dbReference type="SAM" id="MobiDB-lite"/>
    </source>
</evidence>
<feature type="active site" description="Nucleophile" evidence="15">
    <location>
        <position position="146"/>
    </location>
</feature>
<dbReference type="STRING" id="984485.A0A1E4RQ83"/>
<evidence type="ECO:0000256" key="9">
    <source>
        <dbReference type="ARBA" id="ARBA00023180"/>
    </source>
</evidence>
<dbReference type="SUPFAM" id="SSF49899">
    <property type="entry name" value="Concanavalin A-like lectins/glucanases"/>
    <property type="match status" value="1"/>
</dbReference>
<comment type="subcellular location">
    <subcellularLocation>
        <location evidence="2">Membrane</location>
        <topology evidence="2">Lipid-anchor</topology>
        <topology evidence="2">GPI-anchor</topology>
    </subcellularLocation>
</comment>
<evidence type="ECO:0000256" key="12">
    <source>
        <dbReference type="ARBA" id="ARBA00023316"/>
    </source>
</evidence>
<keyword evidence="12" id="KW-0961">Cell wall biogenesis/degradation</keyword>
<dbReference type="RefSeq" id="XP_020078494.1">
    <property type="nucleotide sequence ID" value="XM_020222043.1"/>
</dbReference>
<evidence type="ECO:0000259" key="17">
    <source>
        <dbReference type="PROSITE" id="PS51762"/>
    </source>
</evidence>
<keyword evidence="9" id="KW-0325">Glycoprotein</keyword>
<keyword evidence="5" id="KW-0808">Transferase</keyword>
<accession>A0A1E4RQ83</accession>
<feature type="domain" description="GH16" evidence="17">
    <location>
        <begin position="46"/>
        <end position="260"/>
    </location>
</feature>
<dbReference type="Proteomes" id="UP000095085">
    <property type="component" value="Unassembled WGS sequence"/>
</dbReference>
<dbReference type="PIRSF" id="PIRSF037299">
    <property type="entry name" value="Glycosidase_CRH1_prd"/>
    <property type="match status" value="1"/>
</dbReference>
<dbReference type="Gene3D" id="2.60.120.200">
    <property type="match status" value="1"/>
</dbReference>
<dbReference type="Pfam" id="PF00722">
    <property type="entry name" value="Glyco_hydro_16"/>
    <property type="match status" value="1"/>
</dbReference>
<evidence type="ECO:0000256" key="3">
    <source>
        <dbReference type="ARBA" id="ARBA00022622"/>
    </source>
</evidence>
<keyword evidence="7 14" id="KW-0378">Hydrolase</keyword>
<keyword evidence="10" id="KW-0449">Lipoprotein</keyword>
<feature type="active site" description="Proton donor" evidence="15">
    <location>
        <position position="150"/>
    </location>
</feature>
<dbReference type="InterPro" id="IPR017168">
    <property type="entry name" value="CHR-like"/>
</dbReference>
<dbReference type="GO" id="GO:0016757">
    <property type="term" value="F:glycosyltransferase activity"/>
    <property type="evidence" value="ECO:0007669"/>
    <property type="project" value="UniProtKB-KW"/>
</dbReference>
<feature type="region of interest" description="Disordered" evidence="16">
    <location>
        <begin position="330"/>
        <end position="353"/>
    </location>
</feature>
<dbReference type="GO" id="GO:0098552">
    <property type="term" value="C:side of membrane"/>
    <property type="evidence" value="ECO:0007669"/>
    <property type="project" value="UniProtKB-KW"/>
</dbReference>
<evidence type="ECO:0000256" key="8">
    <source>
        <dbReference type="ARBA" id="ARBA00023136"/>
    </source>
</evidence>
<dbReference type="PANTHER" id="PTHR10963">
    <property type="entry name" value="GLYCOSYL HYDROLASE-RELATED"/>
    <property type="match status" value="1"/>
</dbReference>
<feature type="compositionally biased region" description="Low complexity" evidence="16">
    <location>
        <begin position="368"/>
        <end position="380"/>
    </location>
</feature>
<keyword evidence="4" id="KW-0328">Glycosyltransferase</keyword>
<evidence type="ECO:0000313" key="18">
    <source>
        <dbReference type="EMBL" id="ODV69427.1"/>
    </source>
</evidence>
<dbReference type="GO" id="GO:0009277">
    <property type="term" value="C:fungal-type cell wall"/>
    <property type="evidence" value="ECO:0007669"/>
    <property type="project" value="UniProtKB-ARBA"/>
</dbReference>
<keyword evidence="3" id="KW-0336">GPI-anchor</keyword>
<sequence length="428" mass="47524">MNIAYATTKCNATHSCPEKTPCCSQYGVCGTGSLCLGGCDPRYSYNLTACMPAPRMSDLSTVFDTTDVLMKQEDYLGNYTETDWVYTGDLTTHKDAILMQMKKHSSGTVISSTQYLWYGKITATMKSSRGRGVITAFILFSDVQDEIDTEFIGYNLTAYQSNYYALGITDYNNSVWHDTTDTFENYHTYEVDWQEDKLEWSIDGKHLRTLKKEDTWNSTTKRYDYPQTPSRIQFSLWPGGDSANAPGTIEWAGGPIDWDSEDIKKPGYYYAYIKNITVEAYDLPFAVELDDSDEDEDDESKFHAFLYNSTKGNETDIYLTTKKTWLGSKDATGIDPDNDSDDEDETTTIVSGSGSKKATKVSTKAHKTASSSSSSDDSYNTKGSIGGFVQSSKSQSSTSSSEAFINYPLKGIIGALFALIAATISFVI</sequence>
<dbReference type="EMBL" id="KV454538">
    <property type="protein sequence ID" value="ODV69427.1"/>
    <property type="molecule type" value="Genomic_DNA"/>
</dbReference>
<keyword evidence="11" id="KW-0326">Glycosidase</keyword>
<dbReference type="CDD" id="cd02183">
    <property type="entry name" value="GH16_fungal_CRH1_transglycosylase"/>
    <property type="match status" value="1"/>
</dbReference>
<protein>
    <recommendedName>
        <fullName evidence="14">Crh-like protein</fullName>
        <ecNumber evidence="14">3.2.-.-</ecNumber>
    </recommendedName>
</protein>
<proteinExistence type="inferred from homology"/>
<dbReference type="EC" id="3.2.-.-" evidence="14"/>
<dbReference type="PANTHER" id="PTHR10963:SF22">
    <property type="entry name" value="GLYCOSIDASE CRH2-RELATED"/>
    <property type="match status" value="1"/>
</dbReference>
<feature type="compositionally biased region" description="Acidic residues" evidence="16">
    <location>
        <begin position="336"/>
        <end position="346"/>
    </location>
</feature>
<dbReference type="GO" id="GO:0005975">
    <property type="term" value="P:carbohydrate metabolic process"/>
    <property type="evidence" value="ECO:0007669"/>
    <property type="project" value="InterPro"/>
</dbReference>
<evidence type="ECO:0000256" key="2">
    <source>
        <dbReference type="ARBA" id="ARBA00004589"/>
    </source>
</evidence>
<organism evidence="18 19">
    <name type="scientific">Hyphopichia burtonii NRRL Y-1933</name>
    <dbReference type="NCBI Taxonomy" id="984485"/>
    <lineage>
        <taxon>Eukaryota</taxon>
        <taxon>Fungi</taxon>
        <taxon>Dikarya</taxon>
        <taxon>Ascomycota</taxon>
        <taxon>Saccharomycotina</taxon>
        <taxon>Pichiomycetes</taxon>
        <taxon>Debaryomycetaceae</taxon>
        <taxon>Hyphopichia</taxon>
    </lineage>
</organism>
<evidence type="ECO:0000256" key="5">
    <source>
        <dbReference type="ARBA" id="ARBA00022679"/>
    </source>
</evidence>
<evidence type="ECO:0000256" key="6">
    <source>
        <dbReference type="ARBA" id="ARBA00022729"/>
    </source>
</evidence>
<dbReference type="PROSITE" id="PS51762">
    <property type="entry name" value="GH16_2"/>
    <property type="match status" value="1"/>
</dbReference>
<dbReference type="GO" id="GO:0031505">
    <property type="term" value="P:fungal-type cell wall organization"/>
    <property type="evidence" value="ECO:0007669"/>
    <property type="project" value="TreeGrafter"/>
</dbReference>
<evidence type="ECO:0000256" key="11">
    <source>
        <dbReference type="ARBA" id="ARBA00023295"/>
    </source>
</evidence>
<dbReference type="AlphaFoldDB" id="A0A1E4RQ83"/>
<gene>
    <name evidence="18" type="ORF">HYPBUDRAFT_154489</name>
</gene>
<dbReference type="FunFam" id="2.60.120.200:FF:000159">
    <property type="entry name" value="Glycosidase"/>
    <property type="match status" value="1"/>
</dbReference>
<reference evidence="19" key="1">
    <citation type="submission" date="2016-05" db="EMBL/GenBank/DDBJ databases">
        <title>Comparative genomics of biotechnologically important yeasts.</title>
        <authorList>
            <consortium name="DOE Joint Genome Institute"/>
            <person name="Riley R."/>
            <person name="Haridas S."/>
            <person name="Wolfe K.H."/>
            <person name="Lopes M.R."/>
            <person name="Hittinger C.T."/>
            <person name="Goker M."/>
            <person name="Salamov A."/>
            <person name="Wisecaver J."/>
            <person name="Long T.M."/>
            <person name="Aerts A.L."/>
            <person name="Barry K."/>
            <person name="Choi C."/>
            <person name="Clum A."/>
            <person name="Coughlan A.Y."/>
            <person name="Deshpande S."/>
            <person name="Douglass A.P."/>
            <person name="Hanson S.J."/>
            <person name="Klenk H.-P."/>
            <person name="Labutti K."/>
            <person name="Lapidus A."/>
            <person name="Lindquist E."/>
            <person name="Lipzen A."/>
            <person name="Meier-Kolthoff J.P."/>
            <person name="Ohm R.A."/>
            <person name="Otillar R.P."/>
            <person name="Pangilinan J."/>
            <person name="Peng Y."/>
            <person name="Rokas A."/>
            <person name="Rosa C.A."/>
            <person name="Scheuner C."/>
            <person name="Sibirny A.A."/>
            <person name="Slot J.C."/>
            <person name="Stielow J.B."/>
            <person name="Sun H."/>
            <person name="Kurtzman C.P."/>
            <person name="Blackwell M."/>
            <person name="Grigoriev I.V."/>
            <person name="Jeffries T.W."/>
        </authorList>
    </citation>
    <scope>NUCLEOTIDE SEQUENCE [LARGE SCALE GENOMIC DNA]</scope>
    <source>
        <strain evidence="19">NRRL Y-1933</strain>
    </source>
</reference>
<keyword evidence="8 14" id="KW-0472">Membrane</keyword>
<dbReference type="GeneID" id="30996592"/>
<dbReference type="InterPro" id="IPR013320">
    <property type="entry name" value="ConA-like_dom_sf"/>
</dbReference>
<keyword evidence="19" id="KW-1185">Reference proteome</keyword>
<evidence type="ECO:0000256" key="15">
    <source>
        <dbReference type="PIRSR" id="PIRSR037299-1"/>
    </source>
</evidence>
<comment type="similarity">
    <text evidence="13">Belongs to the glycosyl hydrolase 16 family. CRH1 subfamily.</text>
</comment>
<feature type="region of interest" description="Disordered" evidence="16">
    <location>
        <begin position="361"/>
        <end position="380"/>
    </location>
</feature>
<dbReference type="GO" id="GO:0008843">
    <property type="term" value="F:endochitinase activity"/>
    <property type="evidence" value="ECO:0007669"/>
    <property type="project" value="UniProtKB-EC"/>
</dbReference>
<evidence type="ECO:0000256" key="10">
    <source>
        <dbReference type="ARBA" id="ARBA00023288"/>
    </source>
</evidence>
<comment type="catalytic activity">
    <reaction evidence="1">
        <text>Random endo-hydrolysis of N-acetyl-beta-D-glucosaminide (1-&gt;4)-beta-linkages in chitin and chitodextrins.</text>
        <dbReference type="EC" id="3.2.1.14"/>
    </reaction>
</comment>
<dbReference type="OrthoDB" id="4781at2759"/>